<evidence type="ECO:0000313" key="1">
    <source>
        <dbReference type="EMBL" id="EOO61942.1"/>
    </source>
</evidence>
<sequence>MSKTVIKFSLKQLEVIYRPYNYTFDVLEGTPRSGKTTAGHFRYADYLTWTRDTNHLIVAYNQEQAHRLFIDGDGTGLQNIFGKALLQSFNFLKK</sequence>
<dbReference type="Proteomes" id="UP000014023">
    <property type="component" value="Unassembled WGS sequence"/>
</dbReference>
<comment type="caution">
    <text evidence="1">The sequence shown here is derived from an EMBL/GenBank/DDBJ whole genome shotgun (WGS) entry which is preliminary data.</text>
</comment>
<protein>
    <recommendedName>
        <fullName evidence="3">Phage terminase large subunit N-terminal domain-containing protein</fullName>
    </recommendedName>
</protein>
<evidence type="ECO:0000313" key="2">
    <source>
        <dbReference type="Proteomes" id="UP000014023"/>
    </source>
</evidence>
<evidence type="ECO:0008006" key="3">
    <source>
        <dbReference type="Google" id="ProtNLM"/>
    </source>
</evidence>
<reference evidence="1 2" key="1">
    <citation type="submission" date="2012-12" db="EMBL/GenBank/DDBJ databases">
        <title>The Genome Sequence of Bacillus cereus VD196.</title>
        <authorList>
            <consortium name="The Broad Institute Genome Sequencing Platform"/>
            <consortium name="The Broad Institute Genome Sequencing Center for Infectious Disease"/>
            <person name="Feldgarden M."/>
            <person name="Van der Auwera G.A."/>
            <person name="Mahillon J."/>
            <person name="Duprez V."/>
            <person name="Timmery S."/>
            <person name="Mattelet C."/>
            <person name="Dierick K."/>
            <person name="Sun M."/>
            <person name="Yu Z."/>
            <person name="Zhu L."/>
            <person name="Hu X."/>
            <person name="Shank E.B."/>
            <person name="Swiecicka I."/>
            <person name="Hansen B.M."/>
            <person name="Andrup L."/>
            <person name="Walker B."/>
            <person name="Young S.K."/>
            <person name="Zeng Q."/>
            <person name="Gargeya S."/>
            <person name="Fitzgerald M."/>
            <person name="Haas B."/>
            <person name="Abouelleil A."/>
            <person name="Alvarado L."/>
            <person name="Arachchi H.M."/>
            <person name="Berlin A.M."/>
            <person name="Chapman S.B."/>
            <person name="Dewar J."/>
            <person name="Goldberg J."/>
            <person name="Griggs A."/>
            <person name="Gujja S."/>
            <person name="Hansen M."/>
            <person name="Howarth C."/>
            <person name="Imamovic A."/>
            <person name="Larimer J."/>
            <person name="McCowan C."/>
            <person name="Murphy C."/>
            <person name="Neiman D."/>
            <person name="Pearson M."/>
            <person name="Priest M."/>
            <person name="Roberts A."/>
            <person name="Saif S."/>
            <person name="Shea T."/>
            <person name="Sisk P."/>
            <person name="Sykes S."/>
            <person name="Wortman J."/>
            <person name="Nusbaum C."/>
            <person name="Birren B."/>
        </authorList>
    </citation>
    <scope>NUCLEOTIDE SEQUENCE [LARGE SCALE GENOMIC DNA]</scope>
    <source>
        <strain evidence="1 2">VD196</strain>
    </source>
</reference>
<gene>
    <name evidence="1" type="ORF">IKE_05822</name>
</gene>
<dbReference type="AlphaFoldDB" id="A0A9W5PYI0"/>
<organism evidence="1 2">
    <name type="scientific">Bacillus cereus VD196</name>
    <dbReference type="NCBI Taxonomy" id="1053243"/>
    <lineage>
        <taxon>Bacteria</taxon>
        <taxon>Bacillati</taxon>
        <taxon>Bacillota</taxon>
        <taxon>Bacilli</taxon>
        <taxon>Bacillales</taxon>
        <taxon>Bacillaceae</taxon>
        <taxon>Bacillus</taxon>
        <taxon>Bacillus cereus group</taxon>
    </lineage>
</organism>
<accession>A0A9W5PYI0</accession>
<proteinExistence type="predicted"/>
<name>A0A9W5PYI0_BACCE</name>
<dbReference type="EMBL" id="AHFL01000059">
    <property type="protein sequence ID" value="EOO61942.1"/>
    <property type="molecule type" value="Genomic_DNA"/>
</dbReference>